<dbReference type="GO" id="GO:0033387">
    <property type="term" value="P:putrescine biosynthetic process from arginine, via ornithine"/>
    <property type="evidence" value="ECO:0007669"/>
    <property type="project" value="TreeGrafter"/>
</dbReference>
<dbReference type="GO" id="GO:0004586">
    <property type="term" value="F:ornithine decarboxylase activity"/>
    <property type="evidence" value="ECO:0007669"/>
    <property type="project" value="TreeGrafter"/>
</dbReference>
<evidence type="ECO:0000313" key="8">
    <source>
        <dbReference type="Proteomes" id="UP000024404"/>
    </source>
</evidence>
<evidence type="ECO:0000256" key="4">
    <source>
        <dbReference type="ARBA" id="ARBA00023239"/>
    </source>
</evidence>
<protein>
    <recommendedName>
        <fullName evidence="6">Orn/DAP/Arg decarboxylase 2 N-terminal domain-containing protein</fullName>
    </recommendedName>
</protein>
<dbReference type="GO" id="GO:0005737">
    <property type="term" value="C:cytoplasm"/>
    <property type="evidence" value="ECO:0007669"/>
    <property type="project" value="TreeGrafter"/>
</dbReference>
<evidence type="ECO:0000256" key="3">
    <source>
        <dbReference type="ARBA" id="ARBA00022898"/>
    </source>
</evidence>
<feature type="region of interest" description="Disordered" evidence="5">
    <location>
        <begin position="1"/>
        <end position="22"/>
    </location>
</feature>
<dbReference type="PANTHER" id="PTHR11482:SF6">
    <property type="entry name" value="ORNITHINE DECARBOXYLASE 1-RELATED"/>
    <property type="match status" value="1"/>
</dbReference>
<dbReference type="AlphaFoldDB" id="A0A8R1XQ46"/>
<dbReference type="PANTHER" id="PTHR11482">
    <property type="entry name" value="ARGININE/DIAMINOPIMELATE/ORNITHINE DECARBOXYLASE"/>
    <property type="match status" value="1"/>
</dbReference>
<dbReference type="InterPro" id="IPR000183">
    <property type="entry name" value="Orn/DAP/Arg_de-COase"/>
</dbReference>
<evidence type="ECO:0000313" key="7">
    <source>
        <dbReference type="EnsemblMetazoa" id="OVOC1740.1"/>
    </source>
</evidence>
<dbReference type="OMA" id="AMKNFSM"/>
<sequence length="554" mass="62098">MEARKNPLKISPEEHTAGLSPPLNQLPQSVIRELCIALLSSDPIPRPGSTQIKLDVNAEPPFHQIIVMASLHSLDIYNSYSCDKTYVTADAIIKQCDLNATHNDECFSVIRKLVTAKIAKDDNDPFFVMNVELINDILENWFKKMPNVKPFYALRCNPNDVLLKVLTRNIDVGLCCSNRYEVEMAMKIVDMDRIIYRNPMWTRGSIRHAKECGIQTVIIETEDDLKRFATYYSEANIILRVTMDRKLVNDPLTEDNLDVEKAINLLRITKDLAVRIKGISLSIRSICATSAIYSYAIAQCRRLFDIGLEVGHKMEILDVGDGFPSMSASDGLSFDQIAKTLRAACSFFFPSKLFKDIKIIAEPGACFAASSFSLVTRVVNKRLIDGSFLTNDESDAGTIGYVYQINEGFYGAFGCKLLTHRNPICSPLMIFGEKMNTYAAVIGPEPCDMDVVLSLTRLPPLQVGDWLIWHDMGAYTIASHDISERNVPPLVIQYYYRSKKTMTFFSDSRILTSEDMPDETDSSSSNFLRDTSGSQLITYIDAVDVVAEIQGTIA</sequence>
<feature type="compositionally biased region" description="Basic and acidic residues" evidence="5">
    <location>
        <begin position="1"/>
        <end position="16"/>
    </location>
</feature>
<keyword evidence="4" id="KW-0456">Lyase</keyword>
<dbReference type="InterPro" id="IPR022644">
    <property type="entry name" value="De-COase2_N"/>
</dbReference>
<reference evidence="7" key="2">
    <citation type="submission" date="2022-06" db="UniProtKB">
        <authorList>
            <consortium name="EnsemblMetazoa"/>
        </authorList>
    </citation>
    <scope>IDENTIFICATION</scope>
</reference>
<dbReference type="Gene3D" id="3.20.20.10">
    <property type="entry name" value="Alanine racemase"/>
    <property type="match status" value="1"/>
</dbReference>
<dbReference type="SUPFAM" id="SSF51419">
    <property type="entry name" value="PLP-binding barrel"/>
    <property type="match status" value="1"/>
</dbReference>
<dbReference type="Pfam" id="PF02784">
    <property type="entry name" value="Orn_Arg_deC_N"/>
    <property type="match status" value="1"/>
</dbReference>
<evidence type="ECO:0000256" key="2">
    <source>
        <dbReference type="ARBA" id="ARBA00008872"/>
    </source>
</evidence>
<name>A0A8R1XQ46_ONCVO</name>
<evidence type="ECO:0000256" key="1">
    <source>
        <dbReference type="ARBA" id="ARBA00001933"/>
    </source>
</evidence>
<dbReference type="Proteomes" id="UP000024404">
    <property type="component" value="Unassembled WGS sequence"/>
</dbReference>
<dbReference type="SUPFAM" id="SSF50621">
    <property type="entry name" value="Alanine racemase C-terminal domain-like"/>
    <property type="match status" value="1"/>
</dbReference>
<keyword evidence="8" id="KW-1185">Reference proteome</keyword>
<keyword evidence="3" id="KW-0663">Pyridoxal phosphate</keyword>
<dbReference type="PRINTS" id="PR01182">
    <property type="entry name" value="ORNDCRBXLASE"/>
</dbReference>
<dbReference type="EnsemblMetazoa" id="OVOC1740.1">
    <property type="protein sequence ID" value="OVOC1740.1"/>
    <property type="gene ID" value="WBGene00238549"/>
</dbReference>
<dbReference type="EMBL" id="CMVM020000052">
    <property type="status" value="NOT_ANNOTATED_CDS"/>
    <property type="molecule type" value="Genomic_DNA"/>
</dbReference>
<feature type="domain" description="Orn/DAP/Arg decarboxylase 2 N-terminal" evidence="6">
    <location>
        <begin position="134"/>
        <end position="369"/>
    </location>
</feature>
<evidence type="ECO:0000256" key="5">
    <source>
        <dbReference type="SAM" id="MobiDB-lite"/>
    </source>
</evidence>
<proteinExistence type="inferred from homology"/>
<comment type="cofactor">
    <cofactor evidence="1">
        <name>pyridoxal 5'-phosphate</name>
        <dbReference type="ChEBI" id="CHEBI:597326"/>
    </cofactor>
</comment>
<accession>A0A8R1XQ46</accession>
<evidence type="ECO:0000259" key="6">
    <source>
        <dbReference type="Pfam" id="PF02784"/>
    </source>
</evidence>
<organism evidence="7 8">
    <name type="scientific">Onchocerca volvulus</name>
    <dbReference type="NCBI Taxonomy" id="6282"/>
    <lineage>
        <taxon>Eukaryota</taxon>
        <taxon>Metazoa</taxon>
        <taxon>Ecdysozoa</taxon>
        <taxon>Nematoda</taxon>
        <taxon>Chromadorea</taxon>
        <taxon>Rhabditida</taxon>
        <taxon>Spirurina</taxon>
        <taxon>Spiruromorpha</taxon>
        <taxon>Filarioidea</taxon>
        <taxon>Onchocercidae</taxon>
        <taxon>Onchocerca</taxon>
    </lineage>
</organism>
<dbReference type="InterPro" id="IPR002433">
    <property type="entry name" value="Orn_de-COase"/>
</dbReference>
<dbReference type="InterPro" id="IPR009006">
    <property type="entry name" value="Ala_racemase/Decarboxylase_C"/>
</dbReference>
<dbReference type="Gene3D" id="2.40.37.10">
    <property type="entry name" value="Lyase, Ornithine Decarboxylase, Chain A, domain 1"/>
    <property type="match status" value="1"/>
</dbReference>
<dbReference type="PRINTS" id="PR01179">
    <property type="entry name" value="ODADCRBXLASE"/>
</dbReference>
<comment type="similarity">
    <text evidence="2">Belongs to the Orn/Lys/Arg decarboxylase class-II family.</text>
</comment>
<reference evidence="8" key="1">
    <citation type="submission" date="2013-10" db="EMBL/GenBank/DDBJ databases">
        <title>Genome sequencing of Onchocerca volvulus.</title>
        <authorList>
            <person name="Cotton J."/>
            <person name="Tsai J."/>
            <person name="Stanley E."/>
            <person name="Tracey A."/>
            <person name="Holroyd N."/>
            <person name="Lustigman S."/>
            <person name="Berriman M."/>
        </authorList>
    </citation>
    <scope>NUCLEOTIDE SEQUENCE</scope>
</reference>
<dbReference type="InterPro" id="IPR029066">
    <property type="entry name" value="PLP-binding_barrel"/>
</dbReference>